<keyword evidence="2" id="KW-1185">Reference proteome</keyword>
<sequence>MTQHPGPGDLLDAEHAPTAVARLARQVLEAYRDADDDLRHAIHDSLHAGLLSSLLLAEEEAALTAVAPQVRAADRAGEGGEGQRS</sequence>
<gene>
    <name evidence="1" type="ORF">SAMN04488543_2675</name>
</gene>
<reference evidence="1 2" key="1">
    <citation type="submission" date="2016-10" db="EMBL/GenBank/DDBJ databases">
        <authorList>
            <person name="de Groot N.N."/>
        </authorList>
    </citation>
    <scope>NUCLEOTIDE SEQUENCE [LARGE SCALE GENOMIC DNA]</scope>
    <source>
        <strain evidence="1 2">DSM 21741</strain>
    </source>
</reference>
<protein>
    <submittedName>
        <fullName evidence="1">Uncharacterized protein</fullName>
    </submittedName>
</protein>
<dbReference type="AlphaFoldDB" id="A0A1H1W9Z7"/>
<dbReference type="EMBL" id="LT629749">
    <property type="protein sequence ID" value="SDS93470.1"/>
    <property type="molecule type" value="Genomic_DNA"/>
</dbReference>
<dbReference type="Proteomes" id="UP000199092">
    <property type="component" value="Chromosome I"/>
</dbReference>
<name>A0A1H1W9Z7_9ACTN</name>
<evidence type="ECO:0000313" key="1">
    <source>
        <dbReference type="EMBL" id="SDS93470.1"/>
    </source>
</evidence>
<evidence type="ECO:0000313" key="2">
    <source>
        <dbReference type="Proteomes" id="UP000199092"/>
    </source>
</evidence>
<proteinExistence type="predicted"/>
<dbReference type="RefSeq" id="WP_091413410.1">
    <property type="nucleotide sequence ID" value="NZ_LT629749.1"/>
</dbReference>
<accession>A0A1H1W9Z7</accession>
<organism evidence="1 2">
    <name type="scientific">Friedmanniella luteola</name>
    <dbReference type="NCBI Taxonomy" id="546871"/>
    <lineage>
        <taxon>Bacteria</taxon>
        <taxon>Bacillati</taxon>
        <taxon>Actinomycetota</taxon>
        <taxon>Actinomycetes</taxon>
        <taxon>Propionibacteriales</taxon>
        <taxon>Nocardioidaceae</taxon>
        <taxon>Friedmanniella</taxon>
    </lineage>
</organism>